<gene>
    <name evidence="1" type="ORF">F2Q69_00001825</name>
</gene>
<sequence length="145" mass="16191">MVGPGRPQIVLFGSSIVQYSFINGGWGATLADVYSRTADIILRGYGGWNSRYALKVLDQVFPKQQDDWLNTCFTDGIHFTAKASEVVVKEVLKVVKEADWKPCLHWKSLPVEFPFDFGVPNSLSLSEIELMRNDQLEPAPSATLL</sequence>
<evidence type="ECO:0008006" key="3">
    <source>
        <dbReference type="Google" id="ProtNLM"/>
    </source>
</evidence>
<dbReference type="Gene3D" id="3.40.50.1110">
    <property type="entry name" value="SGNH hydrolase"/>
    <property type="match status" value="2"/>
</dbReference>
<protein>
    <recommendedName>
        <fullName evidence="3">SGNH hydrolase-type esterase domain-containing protein</fullName>
    </recommendedName>
</protein>
<dbReference type="PANTHER" id="PTHR14209:SF29">
    <property type="entry name" value="SGNH HYDROLASE-TYPE ESTERASE DOMAIN-CONTAINING PROTEIN"/>
    <property type="match status" value="1"/>
</dbReference>
<proteinExistence type="predicted"/>
<dbReference type="Proteomes" id="UP000712600">
    <property type="component" value="Unassembled WGS sequence"/>
</dbReference>
<dbReference type="InterPro" id="IPR045136">
    <property type="entry name" value="Iah1-like"/>
</dbReference>
<reference evidence="1" key="1">
    <citation type="submission" date="2019-12" db="EMBL/GenBank/DDBJ databases">
        <title>Genome sequencing and annotation of Brassica cretica.</title>
        <authorList>
            <person name="Studholme D.J."/>
            <person name="Sarris P."/>
        </authorList>
    </citation>
    <scope>NUCLEOTIDE SEQUENCE</scope>
    <source>
        <strain evidence="1">PFS-109/04</strain>
        <tissue evidence="1">Leaf</tissue>
    </source>
</reference>
<organism evidence="1 2">
    <name type="scientific">Brassica cretica</name>
    <name type="common">Mustard</name>
    <dbReference type="NCBI Taxonomy" id="69181"/>
    <lineage>
        <taxon>Eukaryota</taxon>
        <taxon>Viridiplantae</taxon>
        <taxon>Streptophyta</taxon>
        <taxon>Embryophyta</taxon>
        <taxon>Tracheophyta</taxon>
        <taxon>Spermatophyta</taxon>
        <taxon>Magnoliopsida</taxon>
        <taxon>eudicotyledons</taxon>
        <taxon>Gunneridae</taxon>
        <taxon>Pentapetalae</taxon>
        <taxon>rosids</taxon>
        <taxon>malvids</taxon>
        <taxon>Brassicales</taxon>
        <taxon>Brassicaceae</taxon>
        <taxon>Brassiceae</taxon>
        <taxon>Brassica</taxon>
    </lineage>
</organism>
<dbReference type="InterPro" id="IPR036514">
    <property type="entry name" value="SGNH_hydro_sf"/>
</dbReference>
<dbReference type="SUPFAM" id="SSF52266">
    <property type="entry name" value="SGNH hydrolase"/>
    <property type="match status" value="1"/>
</dbReference>
<accession>A0A8S9PDD7</accession>
<dbReference type="AlphaFoldDB" id="A0A8S9PDD7"/>
<name>A0A8S9PDD7_BRACR</name>
<evidence type="ECO:0000313" key="2">
    <source>
        <dbReference type="Proteomes" id="UP000712600"/>
    </source>
</evidence>
<dbReference type="PANTHER" id="PTHR14209">
    <property type="entry name" value="ISOAMYL ACETATE-HYDROLYZING ESTERASE 1"/>
    <property type="match status" value="1"/>
</dbReference>
<evidence type="ECO:0000313" key="1">
    <source>
        <dbReference type="EMBL" id="KAF3512191.1"/>
    </source>
</evidence>
<dbReference type="EMBL" id="QGKX02001521">
    <property type="protein sequence ID" value="KAF3512191.1"/>
    <property type="molecule type" value="Genomic_DNA"/>
</dbReference>
<comment type="caution">
    <text evidence="1">The sequence shown here is derived from an EMBL/GenBank/DDBJ whole genome shotgun (WGS) entry which is preliminary data.</text>
</comment>